<gene>
    <name evidence="2" type="ORF">TTRE_0000600001</name>
</gene>
<dbReference type="EMBL" id="HG806200">
    <property type="protein sequence ID" value="CDW57707.1"/>
    <property type="molecule type" value="Genomic_DNA"/>
</dbReference>
<accession>A0A077ZBF4</accession>
<sequence>MVAKWRSTNAQVASGKNPDIPEGEVAADRSVEKKLSAYEHPNSKIGSKISNLVCSLELAEAQYDCRRNGCIIGDETLRTLDEELLWISDICETYGKPLKDDGTDSQFQEEMCTLTVILGKATSSYFGFNMDIGSVVNDSSSIDDNKCRSTVGADPAQIPRDHPFLFESVASYTTDAVCAVNADVATYSNNVNVSLGSTPKSTLFVESTDDKNDCSVPLNDSRIVTGIVNSELKQPKSSTFDHSKVVFCNEDKELVLPSINLGFNFDSSGDELSEDSSASVCGSPFSSSNKHDVLASPVLKKRDSLSCSVDSPVLKKRNSLNCFVDSPVSKKRNSLSCFVDDECFPARSVVEDENEDEECERVKHDSMNQTAHDNKMRHRSSFILSQADVSLHDDVCVSADEEDCSENVDFDSSFLDFCSDAENSSTITGGAKTAVAIEPALWRVNYEQLPT</sequence>
<feature type="compositionally biased region" description="Polar residues" evidence="1">
    <location>
        <begin position="1"/>
        <end position="14"/>
    </location>
</feature>
<protein>
    <submittedName>
        <fullName evidence="2">Uncharacterized protein</fullName>
    </submittedName>
</protein>
<name>A0A077ZBF4_TRITR</name>
<proteinExistence type="predicted"/>
<dbReference type="OrthoDB" id="10531401at2759"/>
<evidence type="ECO:0000313" key="3">
    <source>
        <dbReference type="Proteomes" id="UP000030665"/>
    </source>
</evidence>
<evidence type="ECO:0000313" key="2">
    <source>
        <dbReference type="EMBL" id="CDW57707.1"/>
    </source>
</evidence>
<feature type="region of interest" description="Disordered" evidence="1">
    <location>
        <begin position="1"/>
        <end position="24"/>
    </location>
</feature>
<reference evidence="2" key="1">
    <citation type="submission" date="2014-01" db="EMBL/GenBank/DDBJ databases">
        <authorList>
            <person name="Aslett M."/>
        </authorList>
    </citation>
    <scope>NUCLEOTIDE SEQUENCE</scope>
</reference>
<dbReference type="Proteomes" id="UP000030665">
    <property type="component" value="Unassembled WGS sequence"/>
</dbReference>
<keyword evidence="3" id="KW-1185">Reference proteome</keyword>
<dbReference type="AlphaFoldDB" id="A0A077ZBF4"/>
<organism evidence="2 3">
    <name type="scientific">Trichuris trichiura</name>
    <name type="common">Whipworm</name>
    <name type="synonym">Trichocephalus trichiurus</name>
    <dbReference type="NCBI Taxonomy" id="36087"/>
    <lineage>
        <taxon>Eukaryota</taxon>
        <taxon>Metazoa</taxon>
        <taxon>Ecdysozoa</taxon>
        <taxon>Nematoda</taxon>
        <taxon>Enoplea</taxon>
        <taxon>Dorylaimia</taxon>
        <taxon>Trichinellida</taxon>
        <taxon>Trichuridae</taxon>
        <taxon>Trichuris</taxon>
    </lineage>
</organism>
<reference evidence="2" key="2">
    <citation type="submission" date="2014-03" db="EMBL/GenBank/DDBJ databases">
        <title>The whipworm genome and dual-species transcriptomics of an intimate host-pathogen interaction.</title>
        <authorList>
            <person name="Foth B.J."/>
            <person name="Tsai I.J."/>
            <person name="Reid A.J."/>
            <person name="Bancroft A.J."/>
            <person name="Nichol S."/>
            <person name="Tracey A."/>
            <person name="Holroyd N."/>
            <person name="Cotton J.A."/>
            <person name="Stanley E.J."/>
            <person name="Zarowiecki M."/>
            <person name="Liu J.Z."/>
            <person name="Huckvale T."/>
            <person name="Cooper P.J."/>
            <person name="Grencis R.K."/>
            <person name="Berriman M."/>
        </authorList>
    </citation>
    <scope>NUCLEOTIDE SEQUENCE [LARGE SCALE GENOMIC DNA]</scope>
</reference>
<evidence type="ECO:0000256" key="1">
    <source>
        <dbReference type="SAM" id="MobiDB-lite"/>
    </source>
</evidence>